<keyword evidence="1" id="KW-0812">Transmembrane</keyword>
<keyword evidence="1" id="KW-1133">Transmembrane helix</keyword>
<accession>A0AA38TGJ2</accession>
<dbReference type="PANTHER" id="PTHR31549">
    <property type="entry name" value="PROTEIN, PUTATIVE (DUF247)-RELATED-RELATED"/>
    <property type="match status" value="1"/>
</dbReference>
<dbReference type="EMBL" id="JARYMX010000004">
    <property type="protein sequence ID" value="KAJ9551022.1"/>
    <property type="molecule type" value="Genomic_DNA"/>
</dbReference>
<evidence type="ECO:0000313" key="2">
    <source>
        <dbReference type="EMBL" id="KAJ9551022.1"/>
    </source>
</evidence>
<proteinExistence type="predicted"/>
<evidence type="ECO:0000256" key="1">
    <source>
        <dbReference type="SAM" id="Phobius"/>
    </source>
</evidence>
<organism evidence="2 3">
    <name type="scientific">Centaurea solstitialis</name>
    <name type="common">yellow star-thistle</name>
    <dbReference type="NCBI Taxonomy" id="347529"/>
    <lineage>
        <taxon>Eukaryota</taxon>
        <taxon>Viridiplantae</taxon>
        <taxon>Streptophyta</taxon>
        <taxon>Embryophyta</taxon>
        <taxon>Tracheophyta</taxon>
        <taxon>Spermatophyta</taxon>
        <taxon>Magnoliopsida</taxon>
        <taxon>eudicotyledons</taxon>
        <taxon>Gunneridae</taxon>
        <taxon>Pentapetalae</taxon>
        <taxon>asterids</taxon>
        <taxon>campanulids</taxon>
        <taxon>Asterales</taxon>
        <taxon>Asteraceae</taxon>
        <taxon>Carduoideae</taxon>
        <taxon>Cardueae</taxon>
        <taxon>Centaureinae</taxon>
        <taxon>Centaurea</taxon>
    </lineage>
</organism>
<name>A0AA38TGJ2_9ASTR</name>
<dbReference type="AlphaFoldDB" id="A0AA38TGJ2"/>
<dbReference type="InterPro" id="IPR004158">
    <property type="entry name" value="DUF247_pln"/>
</dbReference>
<comment type="caution">
    <text evidence="2">The sequence shown here is derived from an EMBL/GenBank/DDBJ whole genome shotgun (WGS) entry which is preliminary data.</text>
</comment>
<dbReference type="PANTHER" id="PTHR31549:SF289">
    <property type="match status" value="1"/>
</dbReference>
<keyword evidence="3" id="KW-1185">Reference proteome</keyword>
<dbReference type="Proteomes" id="UP001172457">
    <property type="component" value="Chromosome 4"/>
</dbReference>
<dbReference type="Pfam" id="PF03140">
    <property type="entry name" value="DUF247"/>
    <property type="match status" value="1"/>
</dbReference>
<gene>
    <name evidence="2" type="ORF">OSB04_015067</name>
</gene>
<protein>
    <submittedName>
        <fullName evidence="2">Uncharacterized protein</fullName>
    </submittedName>
</protein>
<keyword evidence="1" id="KW-0472">Membrane</keyword>
<reference evidence="2" key="1">
    <citation type="submission" date="2023-03" db="EMBL/GenBank/DDBJ databases">
        <title>Chromosome-scale reference genome and RAD-based genetic map of yellow starthistle (Centaurea solstitialis) reveal putative structural variation and QTLs associated with invader traits.</title>
        <authorList>
            <person name="Reatini B."/>
            <person name="Cang F.A."/>
            <person name="Jiang Q."/>
            <person name="Mckibben M.T.W."/>
            <person name="Barker M.S."/>
            <person name="Rieseberg L.H."/>
            <person name="Dlugosch K.M."/>
        </authorList>
    </citation>
    <scope>NUCLEOTIDE SEQUENCE</scope>
    <source>
        <strain evidence="2">CAN-66</strain>
        <tissue evidence="2">Leaf</tissue>
    </source>
</reference>
<feature type="transmembrane region" description="Helical" evidence="1">
    <location>
        <begin position="461"/>
        <end position="481"/>
    </location>
</feature>
<sequence>MVPSTSPLLSTSPSSIEDLQQWADRFSKTFENHLLVDTDLPVCIFQVPETITTENPESYVPKHIGLGPIHHFQTELYKQEQRKLMIAKTVLKPYRISSDFAKIVVEILKQLVPEVRCCYDLYFDIGDDDLAWVFALDGLFLLDVISKVSEGDSLESFEDVVMLENQIPLVVLVELRTALEEHLSGHCNNSFLSNLLVRICETRSPLKFSRRMSRLDLDINSRLHLLDCMYHLIVNHNVAAKTTFIRPNFLDDIDLEDVENAVQMAGELCPGANAFLQPLLLILKLPWDKIISWIKKMLGENPAVLEIDIPSASELSRIGKIEFCMTPGGIRDVEFDDETLTFYLPILGLKPDSEVILRNLVAYEGLMFKKGNITNLDFTEYVDLMCGIIDGVKDVRVLREKNIIEGDLEDEEIAKLFNAISKSSMKTDEMSGLQKTIAKVNKHYGNVPRVKAYHFIKKHFLAWWKVIAIVFTLLNLTLLVLQVTCQVYECNGLLGFRVIPLLFGAVASGGSRRSNGGGRRLVVAQCSKGGEDGGKNGGGRWLVVALDPPTGGEDGGKNGGGRRLVVALNPPTAAIIMGVVAAGWDKFLVGIKRGEA</sequence>
<evidence type="ECO:0000313" key="3">
    <source>
        <dbReference type="Proteomes" id="UP001172457"/>
    </source>
</evidence>